<reference evidence="3" key="1">
    <citation type="submission" date="2022-09" db="EMBL/GenBank/DDBJ databases">
        <title>Novosphingobium sp. Nov., a polycyclic aromatic hydrocarbon-degrading bacterium isolated form mangrove sediments in HongKong.</title>
        <authorList>
            <person name="Hu Z."/>
        </authorList>
    </citation>
    <scope>NUCLEOTIDE SEQUENCE</scope>
    <source>
        <strain evidence="3">HK4-1</strain>
    </source>
</reference>
<proteinExistence type="predicted"/>
<comment type="caution">
    <text evidence="3">The sequence shown here is derived from an EMBL/GenBank/DDBJ whole genome shotgun (WGS) entry which is preliminary data.</text>
</comment>
<evidence type="ECO:0000256" key="1">
    <source>
        <dbReference type="SAM" id="Coils"/>
    </source>
</evidence>
<feature type="transmembrane region" description="Helical" evidence="2">
    <location>
        <begin position="12"/>
        <end position="32"/>
    </location>
</feature>
<evidence type="ECO:0000313" key="3">
    <source>
        <dbReference type="EMBL" id="MCT2401334.1"/>
    </source>
</evidence>
<dbReference type="RefSeq" id="WP_260047352.1">
    <property type="nucleotide sequence ID" value="NZ_JANZXA010000013.1"/>
</dbReference>
<evidence type="ECO:0000313" key="4">
    <source>
        <dbReference type="Proteomes" id="UP001165583"/>
    </source>
</evidence>
<organism evidence="3 4">
    <name type="scientific">Novosphingobium mangrovi</name>
    <name type="common">ex Huang et al. 2023</name>
    <dbReference type="NCBI Taxonomy" id="2976432"/>
    <lineage>
        <taxon>Bacteria</taxon>
        <taxon>Pseudomonadati</taxon>
        <taxon>Pseudomonadota</taxon>
        <taxon>Alphaproteobacteria</taxon>
        <taxon>Sphingomonadales</taxon>
        <taxon>Sphingomonadaceae</taxon>
        <taxon>Novosphingobium</taxon>
    </lineage>
</organism>
<evidence type="ECO:0000256" key="2">
    <source>
        <dbReference type="SAM" id="Phobius"/>
    </source>
</evidence>
<keyword evidence="2" id="KW-0812">Transmembrane</keyword>
<protein>
    <recommendedName>
        <fullName evidence="5">Lysozyme inhibitor LprI N-terminal domain-containing protein</fullName>
    </recommendedName>
</protein>
<keyword evidence="1" id="KW-0175">Coiled coil</keyword>
<feature type="coiled-coil region" evidence="1">
    <location>
        <begin position="34"/>
        <end position="78"/>
    </location>
</feature>
<name>A0ABT2I934_9SPHN</name>
<dbReference type="Proteomes" id="UP001165583">
    <property type="component" value="Unassembled WGS sequence"/>
</dbReference>
<keyword evidence="2" id="KW-0472">Membrane</keyword>
<dbReference type="EMBL" id="JANZXA010000013">
    <property type="protein sequence ID" value="MCT2401334.1"/>
    <property type="molecule type" value="Genomic_DNA"/>
</dbReference>
<keyword evidence="2" id="KW-1133">Transmembrane helix</keyword>
<gene>
    <name evidence="3" type="ORF">NZK81_17430</name>
</gene>
<keyword evidence="4" id="KW-1185">Reference proteome</keyword>
<accession>A0ABT2I934</accession>
<sequence>MHKHANAILKIALALAALVAGGGVGFYYGIFLPAQDMRRQRMELLDRKAAAEAQNQAMAEQARRVQEQAKRIEAAQAAYDECVNFAEVSYKQRWSQSCQSLHDADQAAFEDCADDLFSTESGCRAKHPIRPASDCALPARMARELSGTRDQRKAECMAKLQVVQAGP</sequence>
<evidence type="ECO:0008006" key="5">
    <source>
        <dbReference type="Google" id="ProtNLM"/>
    </source>
</evidence>